<dbReference type="PANTHER" id="PTHR21340">
    <property type="entry name" value="DIADENOSINE 5,5-P1,P4-TETRAPHOSPHATE PYROPHOSPHOHYDROLASE MUTT"/>
    <property type="match status" value="1"/>
</dbReference>
<dbReference type="OrthoDB" id="10259236at2759"/>
<evidence type="ECO:0000313" key="4">
    <source>
        <dbReference type="Proteomes" id="UP000714618"/>
    </source>
</evidence>
<dbReference type="PANTHER" id="PTHR21340:SF0">
    <property type="entry name" value="BIS(5'-NUCLEOSYL)-TETRAPHOSPHATASE [ASYMMETRICAL]"/>
    <property type="match status" value="1"/>
</dbReference>
<dbReference type="InterPro" id="IPR000086">
    <property type="entry name" value="NUDIX_hydrolase_dom"/>
</dbReference>
<evidence type="ECO:0000313" key="3">
    <source>
        <dbReference type="EMBL" id="CAD0092567.1"/>
    </source>
</evidence>
<reference evidence="3" key="1">
    <citation type="submission" date="2020-06" db="EMBL/GenBank/DDBJ databases">
        <authorList>
            <person name="Onetto C."/>
        </authorList>
    </citation>
    <scope>NUCLEOTIDE SEQUENCE</scope>
</reference>
<evidence type="ECO:0000259" key="2">
    <source>
        <dbReference type="PROSITE" id="PS51462"/>
    </source>
</evidence>
<dbReference type="AlphaFoldDB" id="A0A9N8PEL2"/>
<feature type="domain" description="Nudix hydrolase" evidence="2">
    <location>
        <begin position="1"/>
        <end position="126"/>
    </location>
</feature>
<keyword evidence="4" id="KW-1185">Reference proteome</keyword>
<dbReference type="SUPFAM" id="SSF55811">
    <property type="entry name" value="Nudix"/>
    <property type="match status" value="1"/>
</dbReference>
<dbReference type="Pfam" id="PF00293">
    <property type="entry name" value="NUDIX"/>
    <property type="match status" value="1"/>
</dbReference>
<keyword evidence="1" id="KW-0378">Hydrolase</keyword>
<dbReference type="PROSITE" id="PS51462">
    <property type="entry name" value="NUDIX"/>
    <property type="match status" value="1"/>
</dbReference>
<dbReference type="InterPro" id="IPR015797">
    <property type="entry name" value="NUDIX_hydrolase-like_dom_sf"/>
</dbReference>
<gene>
    <name evidence="3" type="ORF">AWRI4233_LOCUS3767</name>
</gene>
<proteinExistence type="predicted"/>
<dbReference type="Gene3D" id="3.90.79.10">
    <property type="entry name" value="Nucleoside Triphosphate Pyrophosphohydrolase"/>
    <property type="match status" value="1"/>
</dbReference>
<sequence length="146" mass="16127">MLSTNEILLPKGRKDEDECLKAAALRETYEETGYSATILPLNTPTHATNRTGDGEHEEPIAVTQRVKNGVLKIIFWYAARVNSQEVPKQGTQQEGEDFESIWLDCTQGLAALTFNDDREVAQLAINAAFGPHRGHEFITTSPPTTA</sequence>
<name>A0A9N8PEL2_9PEZI</name>
<dbReference type="Proteomes" id="UP000714618">
    <property type="component" value="Unassembled WGS sequence"/>
</dbReference>
<dbReference type="GO" id="GO:0006754">
    <property type="term" value="P:ATP biosynthetic process"/>
    <property type="evidence" value="ECO:0007669"/>
    <property type="project" value="TreeGrafter"/>
</dbReference>
<evidence type="ECO:0000256" key="1">
    <source>
        <dbReference type="ARBA" id="ARBA00022801"/>
    </source>
</evidence>
<organism evidence="3 4">
    <name type="scientific">Aureobasidium mustum</name>
    <dbReference type="NCBI Taxonomy" id="2773714"/>
    <lineage>
        <taxon>Eukaryota</taxon>
        <taxon>Fungi</taxon>
        <taxon>Dikarya</taxon>
        <taxon>Ascomycota</taxon>
        <taxon>Pezizomycotina</taxon>
        <taxon>Dothideomycetes</taxon>
        <taxon>Dothideomycetidae</taxon>
        <taxon>Dothideales</taxon>
        <taxon>Saccotheciaceae</taxon>
        <taxon>Aureobasidium</taxon>
    </lineage>
</organism>
<dbReference type="GO" id="GO:0004081">
    <property type="term" value="F:bis(5'-nucleosyl)-tetraphosphatase (asymmetrical) activity"/>
    <property type="evidence" value="ECO:0007669"/>
    <property type="project" value="TreeGrafter"/>
</dbReference>
<dbReference type="InterPro" id="IPR051325">
    <property type="entry name" value="Nudix_hydrolase_domain"/>
</dbReference>
<protein>
    <recommendedName>
        <fullName evidence="2">Nudix hydrolase domain-containing protein</fullName>
    </recommendedName>
</protein>
<dbReference type="PROSITE" id="PS00893">
    <property type="entry name" value="NUDIX_BOX"/>
    <property type="match status" value="1"/>
</dbReference>
<accession>A0A9N8PEL2</accession>
<dbReference type="InterPro" id="IPR020084">
    <property type="entry name" value="NUDIX_hydrolase_CS"/>
</dbReference>
<comment type="caution">
    <text evidence="3">The sequence shown here is derived from an EMBL/GenBank/DDBJ whole genome shotgun (WGS) entry which is preliminary data.</text>
</comment>
<dbReference type="EMBL" id="CAIJEO010000005">
    <property type="protein sequence ID" value="CAD0092567.1"/>
    <property type="molecule type" value="Genomic_DNA"/>
</dbReference>
<dbReference type="GO" id="GO:0006167">
    <property type="term" value="P:AMP biosynthetic process"/>
    <property type="evidence" value="ECO:0007669"/>
    <property type="project" value="TreeGrafter"/>
</dbReference>